<accession>A0A1M7T6B1</accession>
<gene>
    <name evidence="3" type="ORF">SAMN02745728_01599</name>
</gene>
<feature type="transmembrane region" description="Helical" evidence="1">
    <location>
        <begin position="230"/>
        <end position="251"/>
    </location>
</feature>
<dbReference type="Pfam" id="PF07670">
    <property type="entry name" value="Gate"/>
    <property type="match status" value="1"/>
</dbReference>
<reference evidence="3 4" key="1">
    <citation type="submission" date="2016-12" db="EMBL/GenBank/DDBJ databases">
        <authorList>
            <person name="Song W.-J."/>
            <person name="Kurnit D.M."/>
        </authorList>
    </citation>
    <scope>NUCLEOTIDE SEQUENCE [LARGE SCALE GENOMIC DNA]</scope>
    <source>
        <strain evidence="3 4">DSM 11393</strain>
    </source>
</reference>
<dbReference type="OrthoDB" id="9797308at2"/>
<feature type="transmembrane region" description="Helical" evidence="1">
    <location>
        <begin position="263"/>
        <end position="284"/>
    </location>
</feature>
<feature type="transmembrane region" description="Helical" evidence="1">
    <location>
        <begin position="22"/>
        <end position="41"/>
    </location>
</feature>
<evidence type="ECO:0000313" key="4">
    <source>
        <dbReference type="Proteomes" id="UP000186469"/>
    </source>
</evidence>
<dbReference type="InterPro" id="IPR011642">
    <property type="entry name" value="Gate_dom"/>
</dbReference>
<keyword evidence="4" id="KW-1185">Reference proteome</keyword>
<feature type="transmembrane region" description="Helical" evidence="1">
    <location>
        <begin position="176"/>
        <end position="200"/>
    </location>
</feature>
<dbReference type="EMBL" id="FRDI01000007">
    <property type="protein sequence ID" value="SHN66239.1"/>
    <property type="molecule type" value="Genomic_DNA"/>
</dbReference>
<sequence>MNSLFSTSIRIFKEETRHSLRVFYKLVTMVLPVIILVKIATELKLINYLALPLEPIMSFVGLPKLMGLVLATGMIAGINSSILLYISLMPELGPVSVADISVFSVMLLIAHGLPVEGRVSSYCGFNFWRHVVLRLSGALSAGFILRQIYTYTGYAQEPAKLFWNISTQNSFSDNPWILWGISQAKSFSIMFVVIWLLIVIMRILKELNLLQLLNGTVSPFLRLLGISKNASSITVIGMLAGLLYGGGLIMEEVRKGQVDKKDVFAAMFFMSLTHSIIEDTALLMLIGADFYGIFVFRILFSFILTAVFMQFFSKKNGNNTLATSSS</sequence>
<evidence type="ECO:0000259" key="2">
    <source>
        <dbReference type="Pfam" id="PF07670"/>
    </source>
</evidence>
<feature type="transmembrane region" description="Helical" evidence="1">
    <location>
        <begin position="92"/>
        <end position="110"/>
    </location>
</feature>
<protein>
    <recommendedName>
        <fullName evidence="2">Nucleoside transporter/FeoB GTPase Gate domain-containing protein</fullName>
    </recommendedName>
</protein>
<feature type="transmembrane region" description="Helical" evidence="1">
    <location>
        <begin position="290"/>
        <end position="312"/>
    </location>
</feature>
<dbReference type="RefSeq" id="WP_072697289.1">
    <property type="nucleotide sequence ID" value="NZ_FRDI01000007.1"/>
</dbReference>
<evidence type="ECO:0000313" key="3">
    <source>
        <dbReference type="EMBL" id="SHN66239.1"/>
    </source>
</evidence>
<feature type="domain" description="Nucleoside transporter/FeoB GTPase Gate" evidence="2">
    <location>
        <begin position="189"/>
        <end position="284"/>
    </location>
</feature>
<keyword evidence="1" id="KW-0812">Transmembrane</keyword>
<dbReference type="Proteomes" id="UP000186469">
    <property type="component" value="Unassembled WGS sequence"/>
</dbReference>
<keyword evidence="1" id="KW-0472">Membrane</keyword>
<evidence type="ECO:0000256" key="1">
    <source>
        <dbReference type="SAM" id="Phobius"/>
    </source>
</evidence>
<dbReference type="AlphaFoldDB" id="A0A1M7T6B1"/>
<proteinExistence type="predicted"/>
<organism evidence="3 4">
    <name type="scientific">Desulfovibrio litoralis DSM 11393</name>
    <dbReference type="NCBI Taxonomy" id="1121455"/>
    <lineage>
        <taxon>Bacteria</taxon>
        <taxon>Pseudomonadati</taxon>
        <taxon>Thermodesulfobacteriota</taxon>
        <taxon>Desulfovibrionia</taxon>
        <taxon>Desulfovibrionales</taxon>
        <taxon>Desulfovibrionaceae</taxon>
        <taxon>Desulfovibrio</taxon>
    </lineage>
</organism>
<feature type="transmembrane region" description="Helical" evidence="1">
    <location>
        <begin position="62"/>
        <end position="86"/>
    </location>
</feature>
<name>A0A1M7T6B1_9BACT</name>
<keyword evidence="1" id="KW-1133">Transmembrane helix</keyword>
<dbReference type="STRING" id="1121455.SAMN02745728_01599"/>